<evidence type="ECO:0000256" key="2">
    <source>
        <dbReference type="ARBA" id="ARBA00022723"/>
    </source>
</evidence>
<dbReference type="Gene3D" id="3.30.160.60">
    <property type="entry name" value="Classic Zinc Finger"/>
    <property type="match status" value="2"/>
</dbReference>
<evidence type="ECO:0000256" key="6">
    <source>
        <dbReference type="ARBA" id="ARBA00023125"/>
    </source>
</evidence>
<dbReference type="PANTHER" id="PTHR24404:SF110">
    <property type="entry name" value="C2H2-TYPE DOMAIN-CONTAINING PROTEIN"/>
    <property type="match status" value="1"/>
</dbReference>
<dbReference type="InterPro" id="IPR050589">
    <property type="entry name" value="Ikaros_C2H2-ZF"/>
</dbReference>
<protein>
    <recommendedName>
        <fullName evidence="9">C2H2-type domain-containing protein</fullName>
    </recommendedName>
</protein>
<dbReference type="PROSITE" id="PS50157">
    <property type="entry name" value="ZINC_FINGER_C2H2_2"/>
    <property type="match status" value="2"/>
</dbReference>
<dbReference type="GO" id="GO:0003700">
    <property type="term" value="F:DNA-binding transcription factor activity"/>
    <property type="evidence" value="ECO:0007669"/>
    <property type="project" value="TreeGrafter"/>
</dbReference>
<sequence length="163" mass="19208">MRIPTRMRMAEMDTFRMNPEAYFSSEMERIPENPLHLNPDLILYPENDTNLKDRFSPMDPKLDNTLLPLASGNGNKYSHMENPVKKQYIPRGRRRMTQGGKEFFHCPDCSYSSPRRDHLRSHMVTHRGEKPHQCPYCLYRSRFKTGLTSHIRTHMAKKSLSII</sequence>
<dbReference type="PANTHER" id="PTHR24404">
    <property type="entry name" value="ZINC FINGER PROTEIN"/>
    <property type="match status" value="1"/>
</dbReference>
<dbReference type="SUPFAM" id="SSF57667">
    <property type="entry name" value="beta-beta-alpha zinc fingers"/>
    <property type="match status" value="1"/>
</dbReference>
<proteinExistence type="predicted"/>
<evidence type="ECO:0000313" key="10">
    <source>
        <dbReference type="EMBL" id="KAK7085675.1"/>
    </source>
</evidence>
<dbReference type="GO" id="GO:0006357">
    <property type="term" value="P:regulation of transcription by RNA polymerase II"/>
    <property type="evidence" value="ECO:0007669"/>
    <property type="project" value="TreeGrafter"/>
</dbReference>
<dbReference type="Pfam" id="PF00096">
    <property type="entry name" value="zf-C2H2"/>
    <property type="match status" value="1"/>
</dbReference>
<evidence type="ECO:0000256" key="5">
    <source>
        <dbReference type="ARBA" id="ARBA00022833"/>
    </source>
</evidence>
<dbReference type="GO" id="GO:0000978">
    <property type="term" value="F:RNA polymerase II cis-regulatory region sequence-specific DNA binding"/>
    <property type="evidence" value="ECO:0007669"/>
    <property type="project" value="TreeGrafter"/>
</dbReference>
<keyword evidence="3" id="KW-0677">Repeat</keyword>
<dbReference type="GO" id="GO:0005634">
    <property type="term" value="C:nucleus"/>
    <property type="evidence" value="ECO:0007669"/>
    <property type="project" value="UniProtKB-SubCell"/>
</dbReference>
<dbReference type="SMART" id="SM00355">
    <property type="entry name" value="ZnF_C2H2"/>
    <property type="match status" value="2"/>
</dbReference>
<comment type="subcellular location">
    <subcellularLocation>
        <location evidence="1">Nucleus</location>
    </subcellularLocation>
</comment>
<comment type="caution">
    <text evidence="10">The sequence shown here is derived from an EMBL/GenBank/DDBJ whole genome shotgun (WGS) entry which is preliminary data.</text>
</comment>
<evidence type="ECO:0000256" key="8">
    <source>
        <dbReference type="PROSITE-ProRule" id="PRU00042"/>
    </source>
</evidence>
<reference evidence="10 11" key="1">
    <citation type="submission" date="2023-11" db="EMBL/GenBank/DDBJ databases">
        <title>Halocaridina rubra genome assembly.</title>
        <authorList>
            <person name="Smith C."/>
        </authorList>
    </citation>
    <scope>NUCLEOTIDE SEQUENCE [LARGE SCALE GENOMIC DNA]</scope>
    <source>
        <strain evidence="10">EP-1</strain>
        <tissue evidence="10">Whole</tissue>
    </source>
</reference>
<gene>
    <name evidence="10" type="ORF">SK128_020118</name>
</gene>
<accession>A0AAN9AFJ7</accession>
<evidence type="ECO:0000313" key="11">
    <source>
        <dbReference type="Proteomes" id="UP001381693"/>
    </source>
</evidence>
<dbReference type="EMBL" id="JAXCGZ010000675">
    <property type="protein sequence ID" value="KAK7085675.1"/>
    <property type="molecule type" value="Genomic_DNA"/>
</dbReference>
<keyword evidence="4 8" id="KW-0863">Zinc-finger</keyword>
<keyword evidence="5" id="KW-0862">Zinc</keyword>
<keyword evidence="2" id="KW-0479">Metal-binding</keyword>
<feature type="domain" description="C2H2-type" evidence="9">
    <location>
        <begin position="132"/>
        <end position="159"/>
    </location>
</feature>
<evidence type="ECO:0000259" key="9">
    <source>
        <dbReference type="PROSITE" id="PS50157"/>
    </source>
</evidence>
<evidence type="ECO:0000256" key="7">
    <source>
        <dbReference type="ARBA" id="ARBA00023242"/>
    </source>
</evidence>
<dbReference type="GO" id="GO:0008270">
    <property type="term" value="F:zinc ion binding"/>
    <property type="evidence" value="ECO:0007669"/>
    <property type="project" value="UniProtKB-KW"/>
</dbReference>
<dbReference type="AlphaFoldDB" id="A0AAN9AFJ7"/>
<dbReference type="InterPro" id="IPR013087">
    <property type="entry name" value="Znf_C2H2_type"/>
</dbReference>
<keyword evidence="7" id="KW-0539">Nucleus</keyword>
<keyword evidence="11" id="KW-1185">Reference proteome</keyword>
<feature type="domain" description="C2H2-type" evidence="9">
    <location>
        <begin position="104"/>
        <end position="131"/>
    </location>
</feature>
<name>A0AAN9AFJ7_HALRR</name>
<keyword evidence="6" id="KW-0238">DNA-binding</keyword>
<dbReference type="Proteomes" id="UP001381693">
    <property type="component" value="Unassembled WGS sequence"/>
</dbReference>
<evidence type="ECO:0000256" key="1">
    <source>
        <dbReference type="ARBA" id="ARBA00004123"/>
    </source>
</evidence>
<evidence type="ECO:0000256" key="3">
    <source>
        <dbReference type="ARBA" id="ARBA00022737"/>
    </source>
</evidence>
<dbReference type="InterPro" id="IPR036236">
    <property type="entry name" value="Znf_C2H2_sf"/>
</dbReference>
<evidence type="ECO:0000256" key="4">
    <source>
        <dbReference type="ARBA" id="ARBA00022771"/>
    </source>
</evidence>
<organism evidence="10 11">
    <name type="scientific">Halocaridina rubra</name>
    <name type="common">Hawaiian red shrimp</name>
    <dbReference type="NCBI Taxonomy" id="373956"/>
    <lineage>
        <taxon>Eukaryota</taxon>
        <taxon>Metazoa</taxon>
        <taxon>Ecdysozoa</taxon>
        <taxon>Arthropoda</taxon>
        <taxon>Crustacea</taxon>
        <taxon>Multicrustacea</taxon>
        <taxon>Malacostraca</taxon>
        <taxon>Eumalacostraca</taxon>
        <taxon>Eucarida</taxon>
        <taxon>Decapoda</taxon>
        <taxon>Pleocyemata</taxon>
        <taxon>Caridea</taxon>
        <taxon>Atyoidea</taxon>
        <taxon>Atyidae</taxon>
        <taxon>Halocaridina</taxon>
    </lineage>
</organism>